<dbReference type="EMBL" id="JAPEQY010000010">
    <property type="protein sequence ID" value="MFO2478642.1"/>
    <property type="molecule type" value="Genomic_DNA"/>
</dbReference>
<evidence type="ECO:0000313" key="1">
    <source>
        <dbReference type="EMBL" id="MFO2478642.1"/>
    </source>
</evidence>
<accession>A0ACC7PIY7</accession>
<protein>
    <submittedName>
        <fullName evidence="1">Uncharacterized protein</fullName>
    </submittedName>
</protein>
<evidence type="ECO:0000313" key="2">
    <source>
        <dbReference type="Proteomes" id="UP001637618"/>
    </source>
</evidence>
<proteinExistence type="predicted"/>
<gene>
    <name evidence="1" type="ORF">OOJ96_14640</name>
</gene>
<reference evidence="1" key="1">
    <citation type="submission" date="2022-11" db="EMBL/GenBank/DDBJ databases">
        <title>Draft genome sequences of strains of Pseudomonas imrae sp. nov.</title>
        <authorList>
            <person name="Salva Serra F."/>
            <person name="Nimje P."/>
            <person name="Moore E.R.B."/>
            <person name="Marathe N.P."/>
        </authorList>
    </citation>
    <scope>NUCLEOTIDE SEQUENCE</scope>
    <source>
        <strain evidence="1">15FMM2</strain>
    </source>
</reference>
<dbReference type="Proteomes" id="UP001637618">
    <property type="component" value="Unassembled WGS sequence"/>
</dbReference>
<keyword evidence="2" id="KW-1185">Reference proteome</keyword>
<comment type="caution">
    <text evidence="1">The sequence shown here is derived from an EMBL/GenBank/DDBJ whole genome shotgun (WGS) entry which is preliminary data.</text>
</comment>
<sequence>MHKIWKRYIHLLDNDLCTKIFDNVKNLLVCALLFAAGTDVLSGSYELFLGVLASSLAGLGLIIVSTLLMLLNISDGIRRLARLRYHLVLQILLLLTYVLIAGRVVEIVWNFRSL</sequence>
<name>A0ACC7PIY7_9PSED</name>
<organism evidence="1 2">
    <name type="scientific">Pseudomonas imrae</name>
    <dbReference type="NCBI Taxonomy" id="2992837"/>
    <lineage>
        <taxon>Bacteria</taxon>
        <taxon>Pseudomonadati</taxon>
        <taxon>Pseudomonadota</taxon>
        <taxon>Gammaproteobacteria</taxon>
        <taxon>Pseudomonadales</taxon>
        <taxon>Pseudomonadaceae</taxon>
        <taxon>Pseudomonas</taxon>
    </lineage>
</organism>